<dbReference type="SMART" id="SM00382">
    <property type="entry name" value="AAA"/>
    <property type="match status" value="1"/>
</dbReference>
<protein>
    <submittedName>
        <fullName evidence="12">ATP-binding/permease protein CydD</fullName>
    </submittedName>
</protein>
<keyword evidence="5" id="KW-0547">Nucleotide-binding</keyword>
<evidence type="ECO:0000313" key="12">
    <source>
        <dbReference type="EMBL" id="QDR83231.1"/>
    </source>
</evidence>
<dbReference type="SUPFAM" id="SSF52540">
    <property type="entry name" value="P-loop containing nucleoside triphosphate hydrolases"/>
    <property type="match status" value="1"/>
</dbReference>
<keyword evidence="7 9" id="KW-1133">Transmembrane helix</keyword>
<proteinExistence type="predicted"/>
<dbReference type="InterPro" id="IPR017871">
    <property type="entry name" value="ABC_transporter-like_CS"/>
</dbReference>
<organism evidence="12 13">
    <name type="scientific">Sporomusa termitida</name>
    <dbReference type="NCBI Taxonomy" id="2377"/>
    <lineage>
        <taxon>Bacteria</taxon>
        <taxon>Bacillati</taxon>
        <taxon>Bacillota</taxon>
        <taxon>Negativicutes</taxon>
        <taxon>Selenomonadales</taxon>
        <taxon>Sporomusaceae</taxon>
        <taxon>Sporomusa</taxon>
    </lineage>
</organism>
<dbReference type="GO" id="GO:0140359">
    <property type="term" value="F:ABC-type transporter activity"/>
    <property type="evidence" value="ECO:0007669"/>
    <property type="project" value="InterPro"/>
</dbReference>
<evidence type="ECO:0000256" key="7">
    <source>
        <dbReference type="ARBA" id="ARBA00022989"/>
    </source>
</evidence>
<gene>
    <name evidence="12" type="primary">cydD</name>
    <name evidence="12" type="ORF">SPTER_47130</name>
</gene>
<dbReference type="AlphaFoldDB" id="A0A517E0U9"/>
<dbReference type="Pfam" id="PF00664">
    <property type="entry name" value="ABC_membrane"/>
    <property type="match status" value="1"/>
</dbReference>
<comment type="subcellular location">
    <subcellularLocation>
        <location evidence="1">Cell membrane</location>
        <topology evidence="1">Multi-pass membrane protein</topology>
    </subcellularLocation>
</comment>
<dbReference type="InterPro" id="IPR011527">
    <property type="entry name" value="ABC1_TM_dom"/>
</dbReference>
<feature type="transmembrane region" description="Helical" evidence="9">
    <location>
        <begin position="249"/>
        <end position="271"/>
    </location>
</feature>
<reference evidence="12 13" key="1">
    <citation type="submission" date="2019-02" db="EMBL/GenBank/DDBJ databases">
        <title>Closed genome of Sporomusa termitida DSM 4440.</title>
        <authorList>
            <person name="Poehlein A."/>
            <person name="Daniel R."/>
        </authorList>
    </citation>
    <scope>NUCLEOTIDE SEQUENCE [LARGE SCALE GENOMIC DNA]</scope>
    <source>
        <strain evidence="12 13">DSM 4440</strain>
    </source>
</reference>
<evidence type="ECO:0000256" key="1">
    <source>
        <dbReference type="ARBA" id="ARBA00004651"/>
    </source>
</evidence>
<dbReference type="Proteomes" id="UP000320776">
    <property type="component" value="Chromosome"/>
</dbReference>
<dbReference type="InterPro" id="IPR003593">
    <property type="entry name" value="AAA+_ATPase"/>
</dbReference>
<dbReference type="InterPro" id="IPR036640">
    <property type="entry name" value="ABC1_TM_sf"/>
</dbReference>
<dbReference type="PROSITE" id="PS50893">
    <property type="entry name" value="ABC_TRANSPORTER_2"/>
    <property type="match status" value="1"/>
</dbReference>
<evidence type="ECO:0000256" key="4">
    <source>
        <dbReference type="ARBA" id="ARBA00022692"/>
    </source>
</evidence>
<feature type="transmembrane region" description="Helical" evidence="9">
    <location>
        <begin position="144"/>
        <end position="161"/>
    </location>
</feature>
<dbReference type="GO" id="GO:0016887">
    <property type="term" value="F:ATP hydrolysis activity"/>
    <property type="evidence" value="ECO:0007669"/>
    <property type="project" value="InterPro"/>
</dbReference>
<dbReference type="CDD" id="cd18584">
    <property type="entry name" value="ABC_6TM_AarD_CydD"/>
    <property type="match status" value="1"/>
</dbReference>
<feature type="domain" description="ABC transporter" evidence="10">
    <location>
        <begin position="319"/>
        <end position="554"/>
    </location>
</feature>
<feature type="domain" description="ABC transmembrane type-1" evidence="11">
    <location>
        <begin position="4"/>
        <end position="285"/>
    </location>
</feature>
<dbReference type="InterPro" id="IPR039421">
    <property type="entry name" value="Type_1_exporter"/>
</dbReference>
<keyword evidence="6 12" id="KW-0067">ATP-binding</keyword>
<dbReference type="PANTHER" id="PTHR24221">
    <property type="entry name" value="ATP-BINDING CASSETTE SUB-FAMILY B"/>
    <property type="match status" value="1"/>
</dbReference>
<evidence type="ECO:0000256" key="9">
    <source>
        <dbReference type="SAM" id="Phobius"/>
    </source>
</evidence>
<evidence type="ECO:0000259" key="10">
    <source>
        <dbReference type="PROSITE" id="PS50893"/>
    </source>
</evidence>
<evidence type="ECO:0000256" key="5">
    <source>
        <dbReference type="ARBA" id="ARBA00022741"/>
    </source>
</evidence>
<dbReference type="FunFam" id="3.40.50.300:FF:000221">
    <property type="entry name" value="Multidrug ABC transporter ATP-binding protein"/>
    <property type="match status" value="1"/>
</dbReference>
<dbReference type="SUPFAM" id="SSF90123">
    <property type="entry name" value="ABC transporter transmembrane region"/>
    <property type="match status" value="1"/>
</dbReference>
<dbReference type="KEGG" id="sted:SPTER_47130"/>
<dbReference type="GO" id="GO:0005886">
    <property type="term" value="C:plasma membrane"/>
    <property type="evidence" value="ECO:0007669"/>
    <property type="project" value="UniProtKB-SubCell"/>
</dbReference>
<dbReference type="GO" id="GO:0005524">
    <property type="term" value="F:ATP binding"/>
    <property type="evidence" value="ECO:0007669"/>
    <property type="project" value="UniProtKB-KW"/>
</dbReference>
<dbReference type="PROSITE" id="PS50929">
    <property type="entry name" value="ABC_TM1F"/>
    <property type="match status" value="1"/>
</dbReference>
<accession>A0A517E0U9</accession>
<keyword evidence="3" id="KW-1003">Cell membrane</keyword>
<keyword evidence="8 9" id="KW-0472">Membrane</keyword>
<feature type="transmembrane region" description="Helical" evidence="9">
    <location>
        <begin position="121"/>
        <end position="138"/>
    </location>
</feature>
<sequence>MVRVAGLGISNGLLAIGQAYYLAGVIDMVFLGGQELAAVAGSLWLLAGLACVRALLTYLEGVLAFELAARVKTDLRERLTRHLFSLGPVALANQPAGELLTVMSEGIENLEAYFAKYLPQLCKACCIPVLILAVVWPLDRATAAIMLVTAPLIPVFMVLIGKAAERMNHRQWETLNKLSAHFLDVLAGLTTLKLFGRSREQIAIITRISREFRDATMDVLRVAFLSALALELLATISTALVAVALGLRLLYGEVAFMQAFFLLLLAPEYYLPLRLLGSQFHAGMAGKTAAADIVRLLSLTGGERVPGTERLLSPQQVSLAFNRVHAAYQAGSRPALRGISFTLAAGRHLAIVGPSGAGKSTVAALLLGFITPAAGSILVNGQDLATLRSSEWLRHVAYVPQRPHLFQGTVADNIRLARPDAPMAAVMQAGKAAGAHEFISRLPNGYDTLVGAGGRGLSGGECQRLSIARAFLQDAPLLILDEAARGLDVSAQARLDNTLARLLQGRTAIIIAHRLSTVRQADQILVLAEGRLAEIGPPAELIKRQGVYSRLLAAQAGEGQHV</sequence>
<dbReference type="InterPro" id="IPR003439">
    <property type="entry name" value="ABC_transporter-like_ATP-bd"/>
</dbReference>
<keyword evidence="2" id="KW-0813">Transport</keyword>
<dbReference type="InterPro" id="IPR014216">
    <property type="entry name" value="ABC_transptr_CydD"/>
</dbReference>
<dbReference type="Gene3D" id="1.20.1560.10">
    <property type="entry name" value="ABC transporter type 1, transmembrane domain"/>
    <property type="match status" value="1"/>
</dbReference>
<dbReference type="GO" id="GO:0042883">
    <property type="term" value="P:cysteine transport"/>
    <property type="evidence" value="ECO:0007669"/>
    <property type="project" value="InterPro"/>
</dbReference>
<dbReference type="Gene3D" id="3.40.50.300">
    <property type="entry name" value="P-loop containing nucleotide triphosphate hydrolases"/>
    <property type="match status" value="1"/>
</dbReference>
<dbReference type="PANTHER" id="PTHR24221:SF590">
    <property type="entry name" value="COMPONENT LINKED WITH THE ASSEMBLY OF CYTOCHROME' TRANSPORT TRANSMEMBRANE ATP-BINDING PROTEIN ABC TRANSPORTER CYDD-RELATED"/>
    <property type="match status" value="1"/>
</dbReference>
<evidence type="ECO:0000256" key="6">
    <source>
        <dbReference type="ARBA" id="ARBA00022840"/>
    </source>
</evidence>
<dbReference type="PROSITE" id="PS00211">
    <property type="entry name" value="ABC_TRANSPORTER_1"/>
    <property type="match status" value="1"/>
</dbReference>
<name>A0A517E0U9_9FIRM</name>
<dbReference type="EMBL" id="CP036259">
    <property type="protein sequence ID" value="QDR83231.1"/>
    <property type="molecule type" value="Genomic_DNA"/>
</dbReference>
<evidence type="ECO:0000256" key="8">
    <source>
        <dbReference type="ARBA" id="ARBA00023136"/>
    </source>
</evidence>
<feature type="transmembrane region" description="Helical" evidence="9">
    <location>
        <begin position="43"/>
        <end position="69"/>
    </location>
</feature>
<evidence type="ECO:0000259" key="11">
    <source>
        <dbReference type="PROSITE" id="PS50929"/>
    </source>
</evidence>
<dbReference type="Pfam" id="PF00005">
    <property type="entry name" value="ABC_tran"/>
    <property type="match status" value="1"/>
</dbReference>
<feature type="transmembrane region" description="Helical" evidence="9">
    <location>
        <begin position="12"/>
        <end position="31"/>
    </location>
</feature>
<keyword evidence="13" id="KW-1185">Reference proteome</keyword>
<keyword evidence="4 9" id="KW-0812">Transmembrane</keyword>
<evidence type="ECO:0000256" key="2">
    <source>
        <dbReference type="ARBA" id="ARBA00022448"/>
    </source>
</evidence>
<dbReference type="InterPro" id="IPR027417">
    <property type="entry name" value="P-loop_NTPase"/>
</dbReference>
<dbReference type="NCBIfam" id="TIGR02857">
    <property type="entry name" value="CydD"/>
    <property type="match status" value="1"/>
</dbReference>
<feature type="transmembrane region" description="Helical" evidence="9">
    <location>
        <begin position="219"/>
        <end position="243"/>
    </location>
</feature>
<evidence type="ECO:0000256" key="3">
    <source>
        <dbReference type="ARBA" id="ARBA00022475"/>
    </source>
</evidence>
<evidence type="ECO:0000313" key="13">
    <source>
        <dbReference type="Proteomes" id="UP000320776"/>
    </source>
</evidence>